<dbReference type="Proteomes" id="UP000239209">
    <property type="component" value="Unassembled WGS sequence"/>
</dbReference>
<sequence>MHERSSSRGRRTSIGTGSVALSLGLCLCAGQLVATPAASAAPVVSAAAARTVAPKLSVSYNKKTVNWGSKVRVTTKLIDPKTGKKLVYGWVRLQSKVDGKWKTWQKKSARTGTVVFTTKPGKTAWYRTYYGGTKGVTTGSTKSVKITVRTSGAKILAEAKRHKGALYKFGAAGPKRFDCSGYTLYVYKKAVGKKLPHKANSQQKYGKKISKSNKKVGDLIVFRSGSYGTHAGIYAGGGYIWDSPHSGARVGKHKIWSNNYVVRRLAA</sequence>
<evidence type="ECO:0000256" key="2">
    <source>
        <dbReference type="ARBA" id="ARBA00022670"/>
    </source>
</evidence>
<evidence type="ECO:0000259" key="6">
    <source>
        <dbReference type="PROSITE" id="PS51935"/>
    </source>
</evidence>
<comment type="caution">
    <text evidence="7">The sequence shown here is derived from an EMBL/GenBank/DDBJ whole genome shotgun (WGS) entry which is preliminary data.</text>
</comment>
<dbReference type="RefSeq" id="WP_106126754.1">
    <property type="nucleotide sequence ID" value="NZ_PVZG01000005.1"/>
</dbReference>
<evidence type="ECO:0000256" key="1">
    <source>
        <dbReference type="ARBA" id="ARBA00007074"/>
    </source>
</evidence>
<keyword evidence="8" id="KW-1185">Reference proteome</keyword>
<keyword evidence="5" id="KW-0732">Signal</keyword>
<dbReference type="PROSITE" id="PS51935">
    <property type="entry name" value="NLPC_P60"/>
    <property type="match status" value="1"/>
</dbReference>
<dbReference type="PANTHER" id="PTHR47359:SF3">
    <property type="entry name" value="NLP_P60 DOMAIN-CONTAINING PROTEIN-RELATED"/>
    <property type="match status" value="1"/>
</dbReference>
<keyword evidence="3 7" id="KW-0378">Hydrolase</keyword>
<evidence type="ECO:0000256" key="3">
    <source>
        <dbReference type="ARBA" id="ARBA00022801"/>
    </source>
</evidence>
<dbReference type="PANTHER" id="PTHR47359">
    <property type="entry name" value="PEPTIDOGLYCAN DL-ENDOPEPTIDASE CWLO"/>
    <property type="match status" value="1"/>
</dbReference>
<name>A0A2T0S9K8_9ACTN</name>
<dbReference type="SUPFAM" id="SSF54001">
    <property type="entry name" value="Cysteine proteinases"/>
    <property type="match status" value="1"/>
</dbReference>
<dbReference type="EMBL" id="PVZG01000005">
    <property type="protein sequence ID" value="PRY30086.1"/>
    <property type="molecule type" value="Genomic_DNA"/>
</dbReference>
<feature type="domain" description="NlpC/P60" evidence="6">
    <location>
        <begin position="149"/>
        <end position="267"/>
    </location>
</feature>
<dbReference type="Gene3D" id="3.90.1720.10">
    <property type="entry name" value="endopeptidase domain like (from Nostoc punctiforme)"/>
    <property type="match status" value="1"/>
</dbReference>
<gene>
    <name evidence="7" type="ORF">CLV70_105255</name>
</gene>
<dbReference type="Pfam" id="PF00877">
    <property type="entry name" value="NLPC_P60"/>
    <property type="match status" value="1"/>
</dbReference>
<evidence type="ECO:0000256" key="4">
    <source>
        <dbReference type="ARBA" id="ARBA00022807"/>
    </source>
</evidence>
<keyword evidence="4" id="KW-0788">Thiol protease</keyword>
<evidence type="ECO:0000256" key="5">
    <source>
        <dbReference type="SAM" id="SignalP"/>
    </source>
</evidence>
<proteinExistence type="inferred from homology"/>
<dbReference type="AlphaFoldDB" id="A0A2T0S9K8"/>
<comment type="similarity">
    <text evidence="1">Belongs to the peptidase C40 family.</text>
</comment>
<accession>A0A2T0S9K8</accession>
<protein>
    <submittedName>
        <fullName evidence="7">Cell wall-associated NlpC family hydrolase</fullName>
    </submittedName>
</protein>
<feature type="chain" id="PRO_5015426561" evidence="5">
    <location>
        <begin position="41"/>
        <end position="267"/>
    </location>
</feature>
<dbReference type="OrthoDB" id="5177647at2"/>
<dbReference type="GO" id="GO:0006508">
    <property type="term" value="P:proteolysis"/>
    <property type="evidence" value="ECO:0007669"/>
    <property type="project" value="UniProtKB-KW"/>
</dbReference>
<dbReference type="InterPro" id="IPR038765">
    <property type="entry name" value="Papain-like_cys_pep_sf"/>
</dbReference>
<dbReference type="GO" id="GO:0008234">
    <property type="term" value="F:cysteine-type peptidase activity"/>
    <property type="evidence" value="ECO:0007669"/>
    <property type="project" value="UniProtKB-KW"/>
</dbReference>
<keyword evidence="2" id="KW-0645">Protease</keyword>
<dbReference type="InterPro" id="IPR000064">
    <property type="entry name" value="NLP_P60_dom"/>
</dbReference>
<feature type="signal peptide" evidence="5">
    <location>
        <begin position="1"/>
        <end position="40"/>
    </location>
</feature>
<reference evidence="7 8" key="1">
    <citation type="submission" date="2018-03" db="EMBL/GenBank/DDBJ databases">
        <title>Genomic Encyclopedia of Archaeal and Bacterial Type Strains, Phase II (KMG-II): from individual species to whole genera.</title>
        <authorList>
            <person name="Goeker M."/>
        </authorList>
    </citation>
    <scope>NUCLEOTIDE SEQUENCE [LARGE SCALE GENOMIC DNA]</scope>
    <source>
        <strain evidence="7 8">DSM 45348</strain>
    </source>
</reference>
<evidence type="ECO:0000313" key="7">
    <source>
        <dbReference type="EMBL" id="PRY30086.1"/>
    </source>
</evidence>
<organism evidence="7 8">
    <name type="scientific">Pseudosporangium ferrugineum</name>
    <dbReference type="NCBI Taxonomy" id="439699"/>
    <lineage>
        <taxon>Bacteria</taxon>
        <taxon>Bacillati</taxon>
        <taxon>Actinomycetota</taxon>
        <taxon>Actinomycetes</taxon>
        <taxon>Micromonosporales</taxon>
        <taxon>Micromonosporaceae</taxon>
        <taxon>Pseudosporangium</taxon>
    </lineage>
</organism>
<dbReference type="InterPro" id="IPR051794">
    <property type="entry name" value="PG_Endopeptidase_C40"/>
</dbReference>
<evidence type="ECO:0000313" key="8">
    <source>
        <dbReference type="Proteomes" id="UP000239209"/>
    </source>
</evidence>